<feature type="compositionally biased region" description="Basic and acidic residues" evidence="5">
    <location>
        <begin position="61"/>
        <end position="73"/>
    </location>
</feature>
<evidence type="ECO:0000256" key="2">
    <source>
        <dbReference type="ARBA" id="ARBA00022771"/>
    </source>
</evidence>
<dbReference type="AlphaFoldDB" id="A0A7R8ZHX3"/>
<sequence length="725" mass="79558">MRGQSLDPLGVHMGSMRIPVGASSPDDYPRQRHSVMSVANGMASRDVLLPVVYLERLEKKGAEEDAVEGKEDGVDNNAHGPEEEEDEEMAFELPIEEAVEDDDTGGEAEAATDLAEPAVEEAAEAKQGDAEVPEVPEEQLPKDEIAKTRGVAVDSPRELRSRSGSRGSRASTPKQVSDEGTDGKVVLPSKIKKDRIQELKEAEAKQSPRTSSSQGGRGRSRSGSKEKSFSLAPTQAPPTVTQPARSPPPSGGAEGGFTSIVRRQAKSVKIGFLWEALAKITHSGKPTTVDKIIEFLRKQPAYAKEYAKDIESLEADTQELLDNAVLEGLVDRKEGATPKGVVYLLPPEDYVPPDVHDWYCFKCHQPGSVFCCARCHRVYHRFCVGSEAKICFNKEKGLFTCPRCVAVERQPPRTFSQAKVNQMASFVLRRVEVQFSQLQDLITMVLGSDGIYDRGGPFGPLTPVRDNKLWMEEYLVRHPLNVRDVAGRINARGYRRLEEFETDIMQIMHNTAVMFGVITKAYHITLGILMDTRYEFEQIGLCFECYVASNLNNGAAGLLDGADPEWFSKPCHPPHEVVYAKQTGHSFWPAKVQRTHRASNSPEAKLMYDVRFFGDGHERATLASTSIRPFTTPISQLKIPLPFPAPKSMIIALKNGLLMVRRTSEGFPVPPSGFPQASAGGKGKASVKRKASSEAGGPLKRARKESATSSSTASQRQSPAAQEDK</sequence>
<feature type="non-terminal residue" evidence="6">
    <location>
        <position position="725"/>
    </location>
</feature>
<dbReference type="PANTHER" id="PTHR46379:SF1">
    <property type="entry name" value="ZINC FINGER MYND DOMAIN-CONTAINING PROTEIN 11"/>
    <property type="match status" value="1"/>
</dbReference>
<feature type="region of interest" description="Disordered" evidence="5">
    <location>
        <begin position="61"/>
        <end position="257"/>
    </location>
</feature>
<dbReference type="OrthoDB" id="6272564at2759"/>
<evidence type="ECO:0000256" key="1">
    <source>
        <dbReference type="ARBA" id="ARBA00022723"/>
    </source>
</evidence>
<dbReference type="GO" id="GO:0009966">
    <property type="term" value="P:regulation of signal transduction"/>
    <property type="evidence" value="ECO:0007669"/>
    <property type="project" value="TreeGrafter"/>
</dbReference>
<accession>A0A7R8ZHX3</accession>
<gene>
    <name evidence="6" type="ORF">CTOB1V02_LOCUS2964</name>
</gene>
<feature type="compositionally biased region" description="Acidic residues" evidence="5">
    <location>
        <begin position="82"/>
        <end position="106"/>
    </location>
</feature>
<dbReference type="PANTHER" id="PTHR46379">
    <property type="entry name" value="ZINC FINGER MYND DOMAIN-CONTAINING"/>
    <property type="match status" value="1"/>
</dbReference>
<dbReference type="GO" id="GO:0008270">
    <property type="term" value="F:zinc ion binding"/>
    <property type="evidence" value="ECO:0007669"/>
    <property type="project" value="UniProtKB-KW"/>
</dbReference>
<organism evidence="6">
    <name type="scientific">Cyprideis torosa</name>
    <dbReference type="NCBI Taxonomy" id="163714"/>
    <lineage>
        <taxon>Eukaryota</taxon>
        <taxon>Metazoa</taxon>
        <taxon>Ecdysozoa</taxon>
        <taxon>Arthropoda</taxon>
        <taxon>Crustacea</taxon>
        <taxon>Oligostraca</taxon>
        <taxon>Ostracoda</taxon>
        <taxon>Podocopa</taxon>
        <taxon>Podocopida</taxon>
        <taxon>Cytherocopina</taxon>
        <taxon>Cytheroidea</taxon>
        <taxon>Cytherideidae</taxon>
        <taxon>Cyprideis</taxon>
    </lineage>
</organism>
<dbReference type="SUPFAM" id="SSF63748">
    <property type="entry name" value="Tudor/PWWP/MBT"/>
    <property type="match status" value="1"/>
</dbReference>
<dbReference type="InterPro" id="IPR019787">
    <property type="entry name" value="Znf_PHD-finger"/>
</dbReference>
<keyword evidence="2" id="KW-0863">Zinc-finger</keyword>
<dbReference type="Gene3D" id="1.20.920.10">
    <property type="entry name" value="Bromodomain-like"/>
    <property type="match status" value="1"/>
</dbReference>
<dbReference type="GO" id="GO:0003714">
    <property type="term" value="F:transcription corepressor activity"/>
    <property type="evidence" value="ECO:0007669"/>
    <property type="project" value="InterPro"/>
</dbReference>
<evidence type="ECO:0000256" key="5">
    <source>
        <dbReference type="SAM" id="MobiDB-lite"/>
    </source>
</evidence>
<dbReference type="GO" id="GO:0034243">
    <property type="term" value="P:regulation of transcription elongation by RNA polymerase II"/>
    <property type="evidence" value="ECO:0007669"/>
    <property type="project" value="InterPro"/>
</dbReference>
<keyword evidence="1" id="KW-0479">Metal-binding</keyword>
<proteinExistence type="predicted"/>
<dbReference type="EMBL" id="OB660483">
    <property type="protein sequence ID" value="CAD7225015.1"/>
    <property type="molecule type" value="Genomic_DNA"/>
</dbReference>
<feature type="compositionally biased region" description="Low complexity" evidence="5">
    <location>
        <begin position="232"/>
        <end position="244"/>
    </location>
</feature>
<feature type="compositionally biased region" description="Low complexity" evidence="5">
    <location>
        <begin position="707"/>
        <end position="725"/>
    </location>
</feature>
<dbReference type="PROSITE" id="PS50812">
    <property type="entry name" value="PWWP"/>
    <property type="match status" value="1"/>
</dbReference>
<dbReference type="GO" id="GO:0005634">
    <property type="term" value="C:nucleus"/>
    <property type="evidence" value="ECO:0007669"/>
    <property type="project" value="TreeGrafter"/>
</dbReference>
<dbReference type="InterPro" id="IPR013083">
    <property type="entry name" value="Znf_RING/FYVE/PHD"/>
</dbReference>
<dbReference type="PROSITE" id="PS50016">
    <property type="entry name" value="ZF_PHD_2"/>
    <property type="match status" value="1"/>
</dbReference>
<feature type="region of interest" description="Disordered" evidence="5">
    <location>
        <begin position="668"/>
        <end position="725"/>
    </location>
</feature>
<feature type="compositionally biased region" description="Basic and acidic residues" evidence="5">
    <location>
        <begin position="194"/>
        <end position="206"/>
    </location>
</feature>
<dbReference type="SMART" id="SM00293">
    <property type="entry name" value="PWWP"/>
    <property type="match status" value="1"/>
</dbReference>
<evidence type="ECO:0000256" key="4">
    <source>
        <dbReference type="ARBA" id="ARBA00023117"/>
    </source>
</evidence>
<keyword evidence="4" id="KW-0103">Bromodomain</keyword>
<protein>
    <submittedName>
        <fullName evidence="6">Uncharacterized protein</fullName>
    </submittedName>
</protein>
<keyword evidence="3" id="KW-0862">Zinc</keyword>
<dbReference type="Pfam" id="PF00855">
    <property type="entry name" value="PWWP"/>
    <property type="match status" value="1"/>
</dbReference>
<dbReference type="Gene3D" id="2.30.30.140">
    <property type="match status" value="1"/>
</dbReference>
<dbReference type="SUPFAM" id="SSF57903">
    <property type="entry name" value="FYVE/PHD zinc finger"/>
    <property type="match status" value="1"/>
</dbReference>
<evidence type="ECO:0000256" key="3">
    <source>
        <dbReference type="ARBA" id="ARBA00022833"/>
    </source>
</evidence>
<dbReference type="InterPro" id="IPR001965">
    <property type="entry name" value="Znf_PHD"/>
</dbReference>
<evidence type="ECO:0000313" key="6">
    <source>
        <dbReference type="EMBL" id="CAD7225015.1"/>
    </source>
</evidence>
<dbReference type="InterPro" id="IPR000313">
    <property type="entry name" value="PWWP_dom"/>
</dbReference>
<name>A0A7R8ZHX3_9CRUS</name>
<dbReference type="InterPro" id="IPR036427">
    <property type="entry name" value="Bromodomain-like_sf"/>
</dbReference>
<dbReference type="InterPro" id="IPR047269">
    <property type="entry name" value="ZMY11"/>
</dbReference>
<reference evidence="6" key="1">
    <citation type="submission" date="2020-11" db="EMBL/GenBank/DDBJ databases">
        <authorList>
            <person name="Tran Van P."/>
        </authorList>
    </citation>
    <scope>NUCLEOTIDE SEQUENCE</scope>
</reference>
<dbReference type="InterPro" id="IPR011011">
    <property type="entry name" value="Znf_FYVE_PHD"/>
</dbReference>
<feature type="region of interest" description="Disordered" evidence="5">
    <location>
        <begin position="1"/>
        <end position="29"/>
    </location>
</feature>
<dbReference type="Gene3D" id="3.30.40.10">
    <property type="entry name" value="Zinc/RING finger domain, C3HC4 (zinc finger)"/>
    <property type="match status" value="1"/>
</dbReference>
<dbReference type="SMART" id="SM00249">
    <property type="entry name" value="PHD"/>
    <property type="match status" value="1"/>
</dbReference>